<dbReference type="PANTHER" id="PTHR22595">
    <property type="entry name" value="CHITINASE-RELATED"/>
    <property type="match status" value="1"/>
</dbReference>
<dbReference type="Gene3D" id="1.10.530.10">
    <property type="match status" value="2"/>
</dbReference>
<evidence type="ECO:0000256" key="4">
    <source>
        <dbReference type="ARBA" id="ARBA00022801"/>
    </source>
</evidence>
<dbReference type="CDD" id="cd00325">
    <property type="entry name" value="chitinase_GH19"/>
    <property type="match status" value="1"/>
</dbReference>
<organism evidence="12 13">
    <name type="scientific">Cocos nucifera</name>
    <name type="common">Coconut palm</name>
    <dbReference type="NCBI Taxonomy" id="13894"/>
    <lineage>
        <taxon>Eukaryota</taxon>
        <taxon>Viridiplantae</taxon>
        <taxon>Streptophyta</taxon>
        <taxon>Embryophyta</taxon>
        <taxon>Tracheophyta</taxon>
        <taxon>Spermatophyta</taxon>
        <taxon>Magnoliopsida</taxon>
        <taxon>Liliopsida</taxon>
        <taxon>Arecaceae</taxon>
        <taxon>Arecoideae</taxon>
        <taxon>Cocoseae</taxon>
        <taxon>Attaleinae</taxon>
        <taxon>Cocos</taxon>
    </lineage>
</organism>
<dbReference type="PANTHER" id="PTHR22595:SF79">
    <property type="entry name" value="CHITINASE 12"/>
    <property type="match status" value="1"/>
</dbReference>
<dbReference type="FunFam" id="3.30.20.10:FF:000001">
    <property type="entry name" value="Endochitinase (Chitinase)"/>
    <property type="match status" value="1"/>
</dbReference>
<dbReference type="InterPro" id="IPR023346">
    <property type="entry name" value="Lysozyme-like_dom_sf"/>
</dbReference>
<keyword evidence="9" id="KW-0326">Glycosidase</keyword>
<evidence type="ECO:0000256" key="7">
    <source>
        <dbReference type="ARBA" id="ARBA00023157"/>
    </source>
</evidence>
<dbReference type="GO" id="GO:0006032">
    <property type="term" value="P:chitin catabolic process"/>
    <property type="evidence" value="ECO:0007669"/>
    <property type="project" value="UniProtKB-KW"/>
</dbReference>
<evidence type="ECO:0000256" key="8">
    <source>
        <dbReference type="ARBA" id="ARBA00023277"/>
    </source>
</evidence>
<dbReference type="PROSITE" id="PS00774">
    <property type="entry name" value="CHITINASE_19_2"/>
    <property type="match status" value="2"/>
</dbReference>
<evidence type="ECO:0000256" key="10">
    <source>
        <dbReference type="ARBA" id="ARBA00023326"/>
    </source>
</evidence>
<evidence type="ECO:0000256" key="1">
    <source>
        <dbReference type="ARBA" id="ARBA00000822"/>
    </source>
</evidence>
<dbReference type="GO" id="GO:0016998">
    <property type="term" value="P:cell wall macromolecule catabolic process"/>
    <property type="evidence" value="ECO:0007669"/>
    <property type="project" value="InterPro"/>
</dbReference>
<evidence type="ECO:0000256" key="2">
    <source>
        <dbReference type="ARBA" id="ARBA00009373"/>
    </source>
</evidence>
<keyword evidence="4" id="KW-0378">Hydrolase</keyword>
<dbReference type="InterPro" id="IPR000726">
    <property type="entry name" value="Glyco_hydro_19_cat"/>
</dbReference>
<protein>
    <recommendedName>
        <fullName evidence="3">chitinase</fullName>
        <ecNumber evidence="3">3.2.1.14</ecNumber>
    </recommendedName>
</protein>
<dbReference type="Gene3D" id="3.30.20.10">
    <property type="entry name" value="Endochitinase, domain 2"/>
    <property type="match status" value="1"/>
</dbReference>
<keyword evidence="10" id="KW-0624">Polysaccharide degradation</keyword>
<proteinExistence type="inferred from homology"/>
<feature type="domain" description="Glycoside hydrolase family 19 catalytic" evidence="11">
    <location>
        <begin position="209"/>
        <end position="219"/>
    </location>
</feature>
<dbReference type="OrthoDB" id="5985073at2759"/>
<dbReference type="Proteomes" id="UP000797356">
    <property type="component" value="Chromosome 7"/>
</dbReference>
<keyword evidence="5" id="KW-0611">Plant defense</keyword>
<comment type="caution">
    <text evidence="12">The sequence shown here is derived from an EMBL/GenBank/DDBJ whole genome shotgun (WGS) entry which is preliminary data.</text>
</comment>
<dbReference type="Pfam" id="PF00182">
    <property type="entry name" value="Glyco_hydro_19"/>
    <property type="match status" value="2"/>
</dbReference>
<dbReference type="EC" id="3.2.1.14" evidence="3"/>
<name>A0A8K0IGT4_COCNU</name>
<keyword evidence="6" id="KW-0146">Chitin degradation</keyword>
<dbReference type="GO" id="GO:0050832">
    <property type="term" value="P:defense response to fungus"/>
    <property type="evidence" value="ECO:0007669"/>
    <property type="project" value="TreeGrafter"/>
</dbReference>
<accession>A0A8K0IGT4</accession>
<comment type="similarity">
    <text evidence="2">Belongs to the glycosyl hydrolase 19 family. Chitinase class I subfamily.</text>
</comment>
<dbReference type="EMBL" id="CM017878">
    <property type="protein sequence ID" value="KAG1355362.1"/>
    <property type="molecule type" value="Genomic_DNA"/>
</dbReference>
<gene>
    <name evidence="12" type="ORF">COCNU_07G014740</name>
</gene>
<dbReference type="GO" id="GO:0008843">
    <property type="term" value="F:endochitinase activity"/>
    <property type="evidence" value="ECO:0007669"/>
    <property type="project" value="UniProtKB-EC"/>
</dbReference>
<dbReference type="GO" id="GO:0000272">
    <property type="term" value="P:polysaccharide catabolic process"/>
    <property type="evidence" value="ECO:0007669"/>
    <property type="project" value="UniProtKB-KW"/>
</dbReference>
<evidence type="ECO:0000256" key="6">
    <source>
        <dbReference type="ARBA" id="ARBA00023024"/>
    </source>
</evidence>
<reference evidence="12" key="2">
    <citation type="submission" date="2019-07" db="EMBL/GenBank/DDBJ databases">
        <authorList>
            <person name="Yang Y."/>
            <person name="Bocs S."/>
            <person name="Baudouin L."/>
        </authorList>
    </citation>
    <scope>NUCLEOTIDE SEQUENCE</scope>
    <source>
        <tissue evidence="12">Spear leaf of Hainan Tall coconut</tissue>
    </source>
</reference>
<evidence type="ECO:0000256" key="9">
    <source>
        <dbReference type="ARBA" id="ARBA00023295"/>
    </source>
</evidence>
<feature type="domain" description="Glycoside hydrolase family 19 catalytic" evidence="11">
    <location>
        <begin position="108"/>
        <end position="118"/>
    </location>
</feature>
<comment type="catalytic activity">
    <reaction evidence="1">
        <text>Random endo-hydrolysis of N-acetyl-beta-D-glucosaminide (1-&gt;4)-beta-linkages in chitin and chitodextrins.</text>
        <dbReference type="EC" id="3.2.1.14"/>
    </reaction>
</comment>
<evidence type="ECO:0000313" key="13">
    <source>
        <dbReference type="Proteomes" id="UP000797356"/>
    </source>
</evidence>
<sequence length="304" mass="33639">MTVLRTDKKLEADLHREIREMCNQIRPRGWASAPDGPYAWGYCKKKEEGVQGKNFCHPDANWPCVPGRKYYGRGPMQITYNYNYGPAGRAIHEDLLSHPGLVDTDPVISFKTAIWFWMTPQEPKPSCHDVITNKWRPSPADRAAGRAPGFGVITNIINGGVECGKGTSTDAAKDRVGFYKSNYNYGPAGRAIHEDLLSHPGLVDTDPVISFKTAIWFWMTPQEPKPSCHDVITNKWRPSPADRAAGRAPGFGVITNIINGGKECGRGTSTEAAKDRVGFYKRYCGMLGVDPGPNLPCRDQKPFG</sequence>
<evidence type="ECO:0000256" key="5">
    <source>
        <dbReference type="ARBA" id="ARBA00022821"/>
    </source>
</evidence>
<keyword evidence="7" id="KW-1015">Disulfide bond</keyword>
<reference evidence="12" key="1">
    <citation type="journal article" date="2017" name="Gigascience">
        <title>The genome draft of coconut (Cocos nucifera).</title>
        <authorList>
            <person name="Xiao Y."/>
            <person name="Xu P."/>
            <person name="Fan H."/>
            <person name="Baudouin L."/>
            <person name="Xia W."/>
            <person name="Bocs S."/>
            <person name="Xu J."/>
            <person name="Li Q."/>
            <person name="Guo A."/>
            <person name="Zhou L."/>
            <person name="Li J."/>
            <person name="Wu Y."/>
            <person name="Ma Z."/>
            <person name="Armero A."/>
            <person name="Issali A.E."/>
            <person name="Liu N."/>
            <person name="Peng M."/>
            <person name="Yang Y."/>
        </authorList>
    </citation>
    <scope>NUCLEOTIDE SEQUENCE</scope>
    <source>
        <tissue evidence="12">Spear leaf of Hainan Tall coconut</tissue>
    </source>
</reference>
<dbReference type="SUPFAM" id="SSF53955">
    <property type="entry name" value="Lysozyme-like"/>
    <property type="match status" value="2"/>
</dbReference>
<evidence type="ECO:0000259" key="11">
    <source>
        <dbReference type="PROSITE" id="PS00774"/>
    </source>
</evidence>
<evidence type="ECO:0000256" key="3">
    <source>
        <dbReference type="ARBA" id="ARBA00012729"/>
    </source>
</evidence>
<keyword evidence="8" id="KW-0119">Carbohydrate metabolism</keyword>
<dbReference type="AlphaFoldDB" id="A0A8K0IGT4"/>
<keyword evidence="13" id="KW-1185">Reference proteome</keyword>
<evidence type="ECO:0000313" key="12">
    <source>
        <dbReference type="EMBL" id="KAG1355362.1"/>
    </source>
</evidence>